<dbReference type="Pfam" id="PF03087">
    <property type="entry name" value="BPS1"/>
    <property type="match status" value="1"/>
</dbReference>
<evidence type="ECO:0000313" key="2">
    <source>
        <dbReference type="Proteomes" id="UP000006882"/>
    </source>
</evidence>
<dbReference type="GO" id="GO:0048364">
    <property type="term" value="P:root development"/>
    <property type="evidence" value="ECO:0007669"/>
    <property type="project" value="InterPro"/>
</dbReference>
<sequence length="280" mass="31155">MAFHTRSNSFPSRPHPIVQEVDGHLCRLRSSEVTSASSSSISHKLTGLQELHSCVDRLLQLPLTQQALAQELNEKSTNELLDGSLRILDVCSSAKDALLQTKECVQDLQSIMRRRRGSESGALTTEVRKYLTSRKMVKKAIHKAMGNLKGSSFSSLNKDNETIAVVSTLRAVEAVTLSVFESLLSFISGPKSKPSSSWSLVSKIIHTKRVACEEETEANEFAQVDAALQSFIKTSKSDHKNADNQLDNLESCIQDQEEQLECLFRQFIKTRVSLLNILNH</sequence>
<dbReference type="OMA" id="QEEQLEC"/>
<dbReference type="SMR" id="M5VUF8"/>
<dbReference type="PANTHER" id="PTHR33070">
    <property type="entry name" value="OS06G0725500 PROTEIN"/>
    <property type="match status" value="1"/>
</dbReference>
<name>M5VUF8_PRUPE</name>
<proteinExistence type="predicted"/>
<dbReference type="GO" id="GO:0048367">
    <property type="term" value="P:shoot system development"/>
    <property type="evidence" value="ECO:0007669"/>
    <property type="project" value="InterPro"/>
</dbReference>
<dbReference type="PANTHER" id="PTHR33070:SF129">
    <property type="entry name" value="DUF241 DOMAIN PROTEIN"/>
    <property type="match status" value="1"/>
</dbReference>
<accession>M5VUF8</accession>
<dbReference type="InterPro" id="IPR004320">
    <property type="entry name" value="BPS1_pln"/>
</dbReference>
<evidence type="ECO:0000313" key="1">
    <source>
        <dbReference type="EMBL" id="ONH92440.1"/>
    </source>
</evidence>
<dbReference type="eggNOG" id="ENOG502QUY1">
    <property type="taxonomic scope" value="Eukaryota"/>
</dbReference>
<organism evidence="1 2">
    <name type="scientific">Prunus persica</name>
    <name type="common">Peach</name>
    <name type="synonym">Amygdalus persica</name>
    <dbReference type="NCBI Taxonomy" id="3760"/>
    <lineage>
        <taxon>Eukaryota</taxon>
        <taxon>Viridiplantae</taxon>
        <taxon>Streptophyta</taxon>
        <taxon>Embryophyta</taxon>
        <taxon>Tracheophyta</taxon>
        <taxon>Spermatophyta</taxon>
        <taxon>Magnoliopsida</taxon>
        <taxon>eudicotyledons</taxon>
        <taxon>Gunneridae</taxon>
        <taxon>Pentapetalae</taxon>
        <taxon>rosids</taxon>
        <taxon>fabids</taxon>
        <taxon>Rosales</taxon>
        <taxon>Rosaceae</taxon>
        <taxon>Amygdaloideae</taxon>
        <taxon>Amygdaleae</taxon>
        <taxon>Prunus</taxon>
    </lineage>
</organism>
<dbReference type="Proteomes" id="UP000006882">
    <property type="component" value="Chromosome G8"/>
</dbReference>
<dbReference type="OrthoDB" id="1701699at2759"/>
<dbReference type="KEGG" id="pper:18766415"/>
<reference evidence="1 2" key="1">
    <citation type="journal article" date="2013" name="Nat. Genet.">
        <title>The high-quality draft genome of peach (Prunus persica) identifies unique patterns of genetic diversity, domestication and genome evolution.</title>
        <authorList>
            <consortium name="International Peach Genome Initiative"/>
            <person name="Verde I."/>
            <person name="Abbott A.G."/>
            <person name="Scalabrin S."/>
            <person name="Jung S."/>
            <person name="Shu S."/>
            <person name="Marroni F."/>
            <person name="Zhebentyayeva T."/>
            <person name="Dettori M.T."/>
            <person name="Grimwood J."/>
            <person name="Cattonaro F."/>
            <person name="Zuccolo A."/>
            <person name="Rossini L."/>
            <person name="Jenkins J."/>
            <person name="Vendramin E."/>
            <person name="Meisel L.A."/>
            <person name="Decroocq V."/>
            <person name="Sosinski B."/>
            <person name="Prochnik S."/>
            <person name="Mitros T."/>
            <person name="Policriti A."/>
            <person name="Cipriani G."/>
            <person name="Dondini L."/>
            <person name="Ficklin S."/>
            <person name="Goodstein D.M."/>
            <person name="Xuan P."/>
            <person name="Del Fabbro C."/>
            <person name="Aramini V."/>
            <person name="Copetti D."/>
            <person name="Gonzalez S."/>
            <person name="Horner D.S."/>
            <person name="Falchi R."/>
            <person name="Lucas S."/>
            <person name="Mica E."/>
            <person name="Maldonado J."/>
            <person name="Lazzari B."/>
            <person name="Bielenberg D."/>
            <person name="Pirona R."/>
            <person name="Miculan M."/>
            <person name="Barakat A."/>
            <person name="Testolin R."/>
            <person name="Stella A."/>
            <person name="Tartarini S."/>
            <person name="Tonutti P."/>
            <person name="Arus P."/>
            <person name="Orellana A."/>
            <person name="Wells C."/>
            <person name="Main D."/>
            <person name="Vizzotto G."/>
            <person name="Silva H."/>
            <person name="Salamini F."/>
            <person name="Schmutz J."/>
            <person name="Morgante M."/>
            <person name="Rokhsar D.S."/>
        </authorList>
    </citation>
    <scope>NUCLEOTIDE SEQUENCE [LARGE SCALE GENOMIC DNA]</scope>
    <source>
        <strain evidence="2">cv. Nemared</strain>
    </source>
</reference>
<dbReference type="EMBL" id="CM007658">
    <property type="protein sequence ID" value="ONH92440.1"/>
    <property type="molecule type" value="Genomic_DNA"/>
</dbReference>
<keyword evidence="2" id="KW-1185">Reference proteome</keyword>
<dbReference type="HOGENOM" id="CLU_017798_1_0_1"/>
<protein>
    <submittedName>
        <fullName evidence="1">Uncharacterized protein</fullName>
    </submittedName>
</protein>
<gene>
    <name evidence="1" type="ORF">PRUPE_8G175700</name>
</gene>
<dbReference type="AlphaFoldDB" id="M5VUF8"/>
<dbReference type="STRING" id="3760.M5VUF8"/>
<dbReference type="Gramene" id="ONH92440">
    <property type="protein sequence ID" value="ONH92440"/>
    <property type="gene ID" value="PRUPE_8G175700"/>
</dbReference>